<dbReference type="Gene3D" id="3.40.1710.10">
    <property type="entry name" value="abc type-2 transporter like domain"/>
    <property type="match status" value="1"/>
</dbReference>
<evidence type="ECO:0000259" key="6">
    <source>
        <dbReference type="Pfam" id="PF12698"/>
    </source>
</evidence>
<evidence type="ECO:0000313" key="8">
    <source>
        <dbReference type="Proteomes" id="UP000490800"/>
    </source>
</evidence>
<keyword evidence="3 5" id="KW-1133">Transmembrane helix</keyword>
<dbReference type="InterPro" id="IPR051328">
    <property type="entry name" value="T7SS_ABC-Transporter"/>
</dbReference>
<dbReference type="PANTHER" id="PTHR43077">
    <property type="entry name" value="TRANSPORT PERMEASE YVFS-RELATED"/>
    <property type="match status" value="1"/>
</dbReference>
<dbReference type="AlphaFoldDB" id="A0A7X3FL79"/>
<keyword evidence="4 5" id="KW-0472">Membrane</keyword>
<feature type="transmembrane region" description="Helical" evidence="5">
    <location>
        <begin position="195"/>
        <end position="218"/>
    </location>
</feature>
<feature type="domain" description="ABC-2 type transporter transmembrane" evidence="6">
    <location>
        <begin position="17"/>
        <end position="363"/>
    </location>
</feature>
<feature type="transmembrane region" description="Helical" evidence="5">
    <location>
        <begin position="274"/>
        <end position="301"/>
    </location>
</feature>
<feature type="transmembrane region" description="Helical" evidence="5">
    <location>
        <begin position="230"/>
        <end position="254"/>
    </location>
</feature>
<evidence type="ECO:0000256" key="1">
    <source>
        <dbReference type="ARBA" id="ARBA00004141"/>
    </source>
</evidence>
<organism evidence="7 8">
    <name type="scientific">Paenibacillus lutrae</name>
    <dbReference type="NCBI Taxonomy" id="2078573"/>
    <lineage>
        <taxon>Bacteria</taxon>
        <taxon>Bacillati</taxon>
        <taxon>Bacillota</taxon>
        <taxon>Bacilli</taxon>
        <taxon>Bacillales</taxon>
        <taxon>Paenibacillaceae</taxon>
        <taxon>Paenibacillus</taxon>
    </lineage>
</organism>
<evidence type="ECO:0000313" key="7">
    <source>
        <dbReference type="EMBL" id="MVP01662.1"/>
    </source>
</evidence>
<feature type="transmembrane region" description="Helical" evidence="5">
    <location>
        <begin position="322"/>
        <end position="342"/>
    </location>
</feature>
<accession>A0A7X3FL79</accession>
<dbReference type="PANTHER" id="PTHR43077:SF5">
    <property type="entry name" value="PHAGE INFECTION PROTEIN"/>
    <property type="match status" value="1"/>
</dbReference>
<dbReference type="RefSeq" id="WP_157338097.1">
    <property type="nucleotide sequence ID" value="NZ_RHLK01000014.1"/>
</dbReference>
<dbReference type="GO" id="GO:0140359">
    <property type="term" value="F:ABC-type transporter activity"/>
    <property type="evidence" value="ECO:0007669"/>
    <property type="project" value="InterPro"/>
</dbReference>
<keyword evidence="8" id="KW-1185">Reference proteome</keyword>
<evidence type="ECO:0000256" key="2">
    <source>
        <dbReference type="ARBA" id="ARBA00022692"/>
    </source>
</evidence>
<dbReference type="Pfam" id="PF12698">
    <property type="entry name" value="ABC2_membrane_3"/>
    <property type="match status" value="1"/>
</dbReference>
<reference evidence="7 8" key="1">
    <citation type="journal article" date="2019" name="Microorganisms">
        <title>Paenibacillus lutrae sp. nov., A Chitinolytic Species Isolated from A River Otter in Castril Natural Park, Granada, Spain.</title>
        <authorList>
            <person name="Rodriguez M."/>
            <person name="Reina J.C."/>
            <person name="Bejar V."/>
            <person name="Llamas I."/>
        </authorList>
    </citation>
    <scope>NUCLEOTIDE SEQUENCE [LARGE SCALE GENOMIC DNA]</scope>
    <source>
        <strain evidence="7 8">N10</strain>
    </source>
</reference>
<gene>
    <name evidence="7" type="ORF">EDM21_19390</name>
</gene>
<dbReference type="EMBL" id="RHLK01000014">
    <property type="protein sequence ID" value="MVP01662.1"/>
    <property type="molecule type" value="Genomic_DNA"/>
</dbReference>
<keyword evidence="2 5" id="KW-0812">Transmembrane</keyword>
<dbReference type="Proteomes" id="UP000490800">
    <property type="component" value="Unassembled WGS sequence"/>
</dbReference>
<sequence length="387" mass="42046">MKSFVTLLKDKSVIGGIVMALFYQIVFISVFMYGYSAVPKNIDQLSVSIVNEDTKAGKDIAEQLQKQLPFQITSDSSLAEAKEELNDRKTHMIVHIPANFTEQLSKQGEQVKMDFLINQSNPAMVTSTMQQVVSQITGSLNQQFAVQGVQGILQGMNVPEEQAKQLSEQVPAKLAANVINSNEVPAGMHNQMAPFFLSMVSYVGAMIFSMLVVGATLARRKELGTWQAFWSAQGINALVSLVVPVVGLTIYFLVQGGFGGEIFMKAWMLQALEMFAAIEFMSIFCLLLGDKAIFVNITLLLMQTISSGAVMTQDMMPGLFKALSYVSVMFYSVQTSFSILFGGGQAGVHLLGLALMAVISLLVGTGIYTLKNAKALRKPAVVTDTAS</sequence>
<evidence type="ECO:0000256" key="4">
    <source>
        <dbReference type="ARBA" id="ARBA00023136"/>
    </source>
</evidence>
<evidence type="ECO:0000256" key="3">
    <source>
        <dbReference type="ARBA" id="ARBA00022989"/>
    </source>
</evidence>
<comment type="caution">
    <text evidence="7">The sequence shown here is derived from an EMBL/GenBank/DDBJ whole genome shotgun (WGS) entry which is preliminary data.</text>
</comment>
<dbReference type="OrthoDB" id="2208410at2"/>
<feature type="transmembrane region" description="Helical" evidence="5">
    <location>
        <begin position="348"/>
        <end position="370"/>
    </location>
</feature>
<name>A0A7X3FL79_9BACL</name>
<comment type="subcellular location">
    <subcellularLocation>
        <location evidence="1">Membrane</location>
        <topology evidence="1">Multi-pass membrane protein</topology>
    </subcellularLocation>
</comment>
<dbReference type="GO" id="GO:0016020">
    <property type="term" value="C:membrane"/>
    <property type="evidence" value="ECO:0007669"/>
    <property type="project" value="UniProtKB-SubCell"/>
</dbReference>
<feature type="transmembrane region" description="Helical" evidence="5">
    <location>
        <begin position="12"/>
        <end position="35"/>
    </location>
</feature>
<evidence type="ECO:0000256" key="5">
    <source>
        <dbReference type="SAM" id="Phobius"/>
    </source>
</evidence>
<proteinExistence type="predicted"/>
<protein>
    <submittedName>
        <fullName evidence="7">DUF3533 domain-containing protein</fullName>
    </submittedName>
</protein>
<dbReference type="InterPro" id="IPR013525">
    <property type="entry name" value="ABC2_TM"/>
</dbReference>